<keyword evidence="3 5" id="KW-0324">Glycolysis</keyword>
<dbReference type="EC" id="5.4.2.11" evidence="5 6"/>
<feature type="binding site" evidence="5">
    <location>
        <begin position="192"/>
        <end position="193"/>
    </location>
    <ligand>
        <name>substrate</name>
    </ligand>
</feature>
<evidence type="ECO:0000313" key="7">
    <source>
        <dbReference type="EMBL" id="SMP66689.1"/>
    </source>
</evidence>
<evidence type="ECO:0000256" key="4">
    <source>
        <dbReference type="ARBA" id="ARBA00023235"/>
    </source>
</evidence>
<evidence type="ECO:0000256" key="6">
    <source>
        <dbReference type="RuleBase" id="RU004512"/>
    </source>
</evidence>
<feature type="site" description="Transition state stabilizer" evidence="5">
    <location>
        <position position="191"/>
    </location>
</feature>
<keyword evidence="4 5" id="KW-0413">Isomerase</keyword>
<dbReference type="PIRSF" id="PIRSF000709">
    <property type="entry name" value="6PFK_2-Ptase"/>
    <property type="match status" value="1"/>
</dbReference>
<comment type="caution">
    <text evidence="7">The sequence shown here is derived from an EMBL/GenBank/DDBJ whole genome shotgun (WGS) entry which is preliminary data.</text>
</comment>
<protein>
    <recommendedName>
        <fullName evidence="5 6">2,3-bisphosphoglycerate-dependent phosphoglycerate mutase</fullName>
        <shortName evidence="5">BPG-dependent PGAM</shortName>
        <shortName evidence="5">PGAM</shortName>
        <shortName evidence="5">Phosphoglyceromutase</shortName>
        <shortName evidence="5">dPGM</shortName>
        <ecNumber evidence="5 6">5.4.2.11</ecNumber>
    </recommendedName>
</protein>
<evidence type="ECO:0000256" key="2">
    <source>
        <dbReference type="ARBA" id="ARBA00022432"/>
    </source>
</evidence>
<dbReference type="NCBIfam" id="NF010713">
    <property type="entry name" value="PRK14115.1"/>
    <property type="match status" value="1"/>
</dbReference>
<feature type="binding site" evidence="5">
    <location>
        <position position="69"/>
    </location>
    <ligand>
        <name>substrate</name>
    </ligand>
</feature>
<dbReference type="InterPro" id="IPR001345">
    <property type="entry name" value="PG/BPGM_mutase_AS"/>
</dbReference>
<dbReference type="SUPFAM" id="SSF53254">
    <property type="entry name" value="Phosphoglycerate mutase-like"/>
    <property type="match status" value="1"/>
</dbReference>
<dbReference type="HAMAP" id="MF_01039">
    <property type="entry name" value="PGAM_GpmA"/>
    <property type="match status" value="1"/>
</dbReference>
<comment type="similarity">
    <text evidence="1 5">Belongs to the phosphoglycerate mutase family. BPG-dependent PGAM subfamily.</text>
</comment>
<feature type="binding site" evidence="5">
    <location>
        <position position="107"/>
    </location>
    <ligand>
        <name>substrate</name>
    </ligand>
</feature>
<feature type="binding site" evidence="5">
    <location>
        <begin position="30"/>
        <end position="31"/>
    </location>
    <ligand>
        <name>substrate</name>
    </ligand>
</feature>
<dbReference type="InterPro" id="IPR029033">
    <property type="entry name" value="His_PPase_superfam"/>
</dbReference>
<evidence type="ECO:0000256" key="3">
    <source>
        <dbReference type="ARBA" id="ARBA00023152"/>
    </source>
</evidence>
<dbReference type="CDD" id="cd07067">
    <property type="entry name" value="HP_PGM_like"/>
    <property type="match status" value="1"/>
</dbReference>
<dbReference type="Pfam" id="PF00300">
    <property type="entry name" value="His_Phos_1"/>
    <property type="match status" value="2"/>
</dbReference>
<evidence type="ECO:0000313" key="8">
    <source>
        <dbReference type="Proteomes" id="UP001158067"/>
    </source>
</evidence>
<proteinExistence type="inferred from homology"/>
<comment type="function">
    <text evidence="5 6">Catalyzes the interconversion of 2-phosphoglycerate and 3-phosphoglycerate.</text>
</comment>
<feature type="binding site" evidence="5">
    <location>
        <begin position="17"/>
        <end position="24"/>
    </location>
    <ligand>
        <name>substrate</name>
    </ligand>
</feature>
<evidence type="ECO:0000256" key="1">
    <source>
        <dbReference type="ARBA" id="ARBA00006717"/>
    </source>
</evidence>
<comment type="pathway">
    <text evidence="5 6">Carbohydrate degradation; glycolysis; pyruvate from D-glyceraldehyde 3-phosphate: step 3/5.</text>
</comment>
<name>A0ABY1QFR6_9BACT</name>
<sequence>MLHIMNTSHNKQLVLLRHGQSTWNRDNRFTGWTDVPLSDQGHDEAVEAGRWLSEQDVQVDIAYTSVLQRAIKTLWIALEESDQMWVPVNRSWRLNERHYGALQGENKSEMADRVGAEQVHLWRRSFDVRPPSLERNDPRYPGRDRRYAGLGASDIPLAESLKDTIDRILPYWHETIAPAFNQANTILVVAHGNTLRALVKHLEHVSDEEIPLLNIPTSVPIVYQLNSALCPLNEVHTRFEPAVEA</sequence>
<dbReference type="PANTHER" id="PTHR11931">
    <property type="entry name" value="PHOSPHOGLYCERATE MUTASE"/>
    <property type="match status" value="1"/>
</dbReference>
<dbReference type="NCBIfam" id="TIGR01258">
    <property type="entry name" value="pgm_1"/>
    <property type="match status" value="1"/>
</dbReference>
<dbReference type="Gene3D" id="3.40.50.1240">
    <property type="entry name" value="Phosphoglycerate mutase-like"/>
    <property type="match status" value="1"/>
</dbReference>
<reference evidence="7 8" key="1">
    <citation type="submission" date="2017-05" db="EMBL/GenBank/DDBJ databases">
        <authorList>
            <person name="Varghese N."/>
            <person name="Submissions S."/>
        </authorList>
    </citation>
    <scope>NUCLEOTIDE SEQUENCE [LARGE SCALE GENOMIC DNA]</scope>
    <source>
        <strain evidence="7 8">DSM 25457</strain>
    </source>
</reference>
<dbReference type="EMBL" id="FXUG01000010">
    <property type="protein sequence ID" value="SMP66689.1"/>
    <property type="molecule type" value="Genomic_DNA"/>
</dbReference>
<organism evidence="7 8">
    <name type="scientific">Neorhodopirellula lusitana</name>
    <dbReference type="NCBI Taxonomy" id="445327"/>
    <lineage>
        <taxon>Bacteria</taxon>
        <taxon>Pseudomonadati</taxon>
        <taxon>Planctomycetota</taxon>
        <taxon>Planctomycetia</taxon>
        <taxon>Pirellulales</taxon>
        <taxon>Pirellulaceae</taxon>
        <taxon>Neorhodopirellula</taxon>
    </lineage>
</organism>
<dbReference type="Proteomes" id="UP001158067">
    <property type="component" value="Unassembled WGS sequence"/>
</dbReference>
<accession>A0ABY1QFR6</accession>
<keyword evidence="8" id="KW-1185">Reference proteome</keyword>
<dbReference type="InterPro" id="IPR005952">
    <property type="entry name" value="Phosphogly_mut1"/>
</dbReference>
<evidence type="ECO:0000256" key="5">
    <source>
        <dbReference type="HAMAP-Rule" id="MF_01039"/>
    </source>
</evidence>
<gene>
    <name evidence="5" type="primary">gpmA</name>
    <name evidence="7" type="ORF">SAMN06265222_11025</name>
</gene>
<keyword evidence="2 5" id="KW-0312">Gluconeogenesis</keyword>
<feature type="active site" description="Tele-phosphohistidine intermediate" evidence="5">
    <location>
        <position position="18"/>
    </location>
</feature>
<dbReference type="PROSITE" id="PS00175">
    <property type="entry name" value="PG_MUTASE"/>
    <property type="match status" value="1"/>
</dbReference>
<feature type="active site" description="Proton donor/acceptor" evidence="5">
    <location>
        <position position="96"/>
    </location>
</feature>
<dbReference type="InterPro" id="IPR013078">
    <property type="entry name" value="His_Pase_superF_clade-1"/>
</dbReference>
<dbReference type="SMART" id="SM00855">
    <property type="entry name" value="PGAM"/>
    <property type="match status" value="1"/>
</dbReference>
<comment type="catalytic activity">
    <reaction evidence="5 6">
        <text>(2R)-2-phosphoglycerate = (2R)-3-phosphoglycerate</text>
        <dbReference type="Rhea" id="RHEA:15901"/>
        <dbReference type="ChEBI" id="CHEBI:58272"/>
        <dbReference type="ChEBI" id="CHEBI:58289"/>
        <dbReference type="EC" id="5.4.2.11"/>
    </reaction>
</comment>
<feature type="binding site" evidence="5">
    <location>
        <begin position="123"/>
        <end position="124"/>
    </location>
    <ligand>
        <name>substrate</name>
    </ligand>
</feature>
<feature type="binding site" evidence="5">
    <location>
        <begin position="96"/>
        <end position="99"/>
    </location>
    <ligand>
        <name>substrate</name>
    </ligand>
</feature>